<sequence length="31" mass="3541">MATSTSPLNFILYRVTIKKKSSMQTNKKNPL</sequence>
<reference evidence="1" key="1">
    <citation type="submission" date="2014-11" db="EMBL/GenBank/DDBJ databases">
        <authorList>
            <person name="Amaro Gonzalez C."/>
        </authorList>
    </citation>
    <scope>NUCLEOTIDE SEQUENCE</scope>
</reference>
<dbReference type="EMBL" id="GBXM01018713">
    <property type="protein sequence ID" value="JAH89864.1"/>
    <property type="molecule type" value="Transcribed_RNA"/>
</dbReference>
<proteinExistence type="predicted"/>
<organism evidence="1">
    <name type="scientific">Anguilla anguilla</name>
    <name type="common">European freshwater eel</name>
    <name type="synonym">Muraena anguilla</name>
    <dbReference type="NCBI Taxonomy" id="7936"/>
    <lineage>
        <taxon>Eukaryota</taxon>
        <taxon>Metazoa</taxon>
        <taxon>Chordata</taxon>
        <taxon>Craniata</taxon>
        <taxon>Vertebrata</taxon>
        <taxon>Euteleostomi</taxon>
        <taxon>Actinopterygii</taxon>
        <taxon>Neopterygii</taxon>
        <taxon>Teleostei</taxon>
        <taxon>Anguilliformes</taxon>
        <taxon>Anguillidae</taxon>
        <taxon>Anguilla</taxon>
    </lineage>
</organism>
<dbReference type="AlphaFoldDB" id="A0A0E9WHK0"/>
<accession>A0A0E9WHK0</accession>
<reference evidence="1" key="2">
    <citation type="journal article" date="2015" name="Fish Shellfish Immunol.">
        <title>Early steps in the European eel (Anguilla anguilla)-Vibrio vulnificus interaction in the gills: Role of the RtxA13 toxin.</title>
        <authorList>
            <person name="Callol A."/>
            <person name="Pajuelo D."/>
            <person name="Ebbesson L."/>
            <person name="Teles M."/>
            <person name="MacKenzie S."/>
            <person name="Amaro C."/>
        </authorList>
    </citation>
    <scope>NUCLEOTIDE SEQUENCE</scope>
</reference>
<evidence type="ECO:0000313" key="1">
    <source>
        <dbReference type="EMBL" id="JAH89864.1"/>
    </source>
</evidence>
<protein>
    <submittedName>
        <fullName evidence="1">Uncharacterized protein</fullName>
    </submittedName>
</protein>
<name>A0A0E9WHK0_ANGAN</name>